<gene>
    <name evidence="2" type="ORF">D6D28_08871</name>
</gene>
<evidence type="ECO:0000256" key="1">
    <source>
        <dbReference type="SAM" id="MobiDB-lite"/>
    </source>
</evidence>
<dbReference type="Proteomes" id="UP000304951">
    <property type="component" value="Unassembled WGS sequence"/>
</dbReference>
<accession>A0A4S8S692</accession>
<proteinExistence type="predicted"/>
<dbReference type="AlphaFoldDB" id="A0A4S8S692"/>
<evidence type="ECO:0000313" key="3">
    <source>
        <dbReference type="Proteomes" id="UP000304951"/>
    </source>
</evidence>
<feature type="region of interest" description="Disordered" evidence="1">
    <location>
        <begin position="15"/>
        <end position="37"/>
    </location>
</feature>
<comment type="caution">
    <text evidence="2">The sequence shown here is derived from an EMBL/GenBank/DDBJ whole genome shotgun (WGS) entry which is preliminary data.</text>
</comment>
<evidence type="ECO:0000313" key="2">
    <source>
        <dbReference type="EMBL" id="THV65748.1"/>
    </source>
</evidence>
<protein>
    <submittedName>
        <fullName evidence="2">Uncharacterized protein</fullName>
    </submittedName>
</protein>
<reference evidence="2 3" key="1">
    <citation type="submission" date="2018-10" db="EMBL/GenBank/DDBJ databases">
        <title>Fifty Aureobasidium pullulans genomes reveal a recombining polyextremotolerant generalist.</title>
        <authorList>
            <person name="Gostincar C."/>
            <person name="Turk M."/>
            <person name="Zajc J."/>
            <person name="Gunde-Cimerman N."/>
        </authorList>
    </citation>
    <scope>NUCLEOTIDE SEQUENCE [LARGE SCALE GENOMIC DNA]</scope>
    <source>
        <strain evidence="2 3">EXF-11900</strain>
    </source>
</reference>
<organism evidence="2 3">
    <name type="scientific">Aureobasidium pullulans</name>
    <name type="common">Black yeast</name>
    <name type="synonym">Pullularia pullulans</name>
    <dbReference type="NCBI Taxonomy" id="5580"/>
    <lineage>
        <taxon>Eukaryota</taxon>
        <taxon>Fungi</taxon>
        <taxon>Dikarya</taxon>
        <taxon>Ascomycota</taxon>
        <taxon>Pezizomycotina</taxon>
        <taxon>Dothideomycetes</taxon>
        <taxon>Dothideomycetidae</taxon>
        <taxon>Dothideales</taxon>
        <taxon>Saccotheciaceae</taxon>
        <taxon>Aureobasidium</taxon>
    </lineage>
</organism>
<name>A0A4S8S692_AURPU</name>
<feature type="compositionally biased region" description="Basic and acidic residues" evidence="1">
    <location>
        <begin position="21"/>
        <end position="37"/>
    </location>
</feature>
<dbReference type="EMBL" id="QZAF01000611">
    <property type="protein sequence ID" value="THV65748.1"/>
    <property type="molecule type" value="Genomic_DNA"/>
</dbReference>
<sequence>MVDLQEWIRMRAQRVRNPSRRKPDMETESNKADKLERQLQEDNHKTWGWVIYRCTYSSDKDWMDFMSRLNFHIQESLKLHNGLDMMESLDHHVLEDRALFEAANPITVREHFRQWVQDAPQREQGGPAMRSQRYNFCVHVDEEALQSVISGPPPPTDLLGTGYVNLVCLEMLGGVRAEFESGHTELDRCWMRVTYQHLMPTWYNLFRTQGSWSTEYRKPPQVVTP</sequence>